<feature type="domain" description="Ethylene-responsive binding factor-associated repression" evidence="7">
    <location>
        <begin position="54"/>
        <end position="88"/>
    </location>
</feature>
<feature type="region of interest" description="Disordered" evidence="5">
    <location>
        <begin position="1"/>
        <end position="23"/>
    </location>
</feature>
<feature type="transmembrane region" description="Helical" evidence="6">
    <location>
        <begin position="223"/>
        <end position="242"/>
    </location>
</feature>
<evidence type="ECO:0000256" key="3">
    <source>
        <dbReference type="ARBA" id="ARBA00023242"/>
    </source>
</evidence>
<comment type="subcellular location">
    <subcellularLocation>
        <location evidence="1 4">Nucleus</location>
    </subcellularLocation>
</comment>
<evidence type="ECO:0000256" key="5">
    <source>
        <dbReference type="SAM" id="MobiDB-lite"/>
    </source>
</evidence>
<keyword evidence="10" id="KW-1185">Reference proteome</keyword>
<dbReference type="PANTHER" id="PTHR31413:SF46">
    <property type="entry name" value="NINJA-FAMILY PROTEIN AFP1"/>
    <property type="match status" value="1"/>
</dbReference>
<comment type="similarity">
    <text evidence="2 4">Belongs to the Ninja family.</text>
</comment>
<evidence type="ECO:0000256" key="2">
    <source>
        <dbReference type="ARBA" id="ARBA00006081"/>
    </source>
</evidence>
<feature type="region of interest" description="Disordered" evidence="5">
    <location>
        <begin position="39"/>
        <end position="58"/>
    </location>
</feature>
<keyword evidence="3 4" id="KW-0539">Nucleus</keyword>
<dbReference type="Pfam" id="PF07897">
    <property type="entry name" value="EAR"/>
    <property type="match status" value="1"/>
</dbReference>
<keyword evidence="6" id="KW-0812">Transmembrane</keyword>
<feature type="compositionally biased region" description="Polar residues" evidence="5">
    <location>
        <begin position="39"/>
        <end position="51"/>
    </location>
</feature>
<evidence type="ECO:0000313" key="10">
    <source>
        <dbReference type="Proteomes" id="UP000326939"/>
    </source>
</evidence>
<dbReference type="GO" id="GO:0009737">
    <property type="term" value="P:response to abscisic acid"/>
    <property type="evidence" value="ECO:0007669"/>
    <property type="project" value="TreeGrafter"/>
</dbReference>
<dbReference type="GO" id="GO:0045892">
    <property type="term" value="P:negative regulation of DNA-templated transcription"/>
    <property type="evidence" value="ECO:0007669"/>
    <property type="project" value="TreeGrafter"/>
</dbReference>
<dbReference type="InterPro" id="IPR012463">
    <property type="entry name" value="Ninja_motif"/>
</dbReference>
<dbReference type="GO" id="GO:0005634">
    <property type="term" value="C:nucleus"/>
    <property type="evidence" value="ECO:0007669"/>
    <property type="project" value="UniProtKB-SubCell"/>
</dbReference>
<evidence type="ECO:0000259" key="8">
    <source>
        <dbReference type="Pfam" id="PF16135"/>
    </source>
</evidence>
<protein>
    <recommendedName>
        <fullName evidence="4">Ninja-family protein</fullName>
    </recommendedName>
    <alternativeName>
        <fullName evidence="4">ABI-binding protein</fullName>
    </alternativeName>
</protein>
<dbReference type="EMBL" id="VDCV01000008">
    <property type="protein sequence ID" value="KAB5544581.1"/>
    <property type="molecule type" value="Genomic_DNA"/>
</dbReference>
<dbReference type="InterPro" id="IPR031307">
    <property type="entry name" value="Ninja_fam"/>
</dbReference>
<feature type="region of interest" description="Disordered" evidence="5">
    <location>
        <begin position="347"/>
        <end position="377"/>
    </location>
</feature>
<feature type="domain" description="Tify" evidence="8">
    <location>
        <begin position="437"/>
        <end position="470"/>
    </location>
</feature>
<evidence type="ECO:0000256" key="1">
    <source>
        <dbReference type="ARBA" id="ARBA00004123"/>
    </source>
</evidence>
<accession>A0A5N5LR58</accession>
<name>A0A5N5LR58_9ROSI</name>
<dbReference type="AlphaFoldDB" id="A0A5N5LR58"/>
<dbReference type="InterPro" id="IPR032310">
    <property type="entry name" value="NLS_NINJA_AFP-like"/>
</dbReference>
<evidence type="ECO:0000313" key="9">
    <source>
        <dbReference type="EMBL" id="KAB5544581.1"/>
    </source>
</evidence>
<reference evidence="10" key="1">
    <citation type="journal article" date="2019" name="Gigascience">
        <title>De novo genome assembly of the endangered Acer yangbiense, a plant species with extremely small populations endemic to Yunnan Province, China.</title>
        <authorList>
            <person name="Yang J."/>
            <person name="Wariss H.M."/>
            <person name="Tao L."/>
            <person name="Zhang R."/>
            <person name="Yun Q."/>
            <person name="Hollingsworth P."/>
            <person name="Dao Z."/>
            <person name="Luo G."/>
            <person name="Guo H."/>
            <person name="Ma Y."/>
            <person name="Sun W."/>
        </authorList>
    </citation>
    <scope>NUCLEOTIDE SEQUENCE [LARGE SCALE GENOMIC DNA]</scope>
    <source>
        <strain evidence="10">cv. br00</strain>
    </source>
</reference>
<comment type="function">
    <text evidence="4">Acts as a negative regulator of abscisic acid (ABA) response.</text>
</comment>
<evidence type="ECO:0000256" key="6">
    <source>
        <dbReference type="SAM" id="Phobius"/>
    </source>
</evidence>
<keyword evidence="6" id="KW-0472">Membrane</keyword>
<evidence type="ECO:0000256" key="4">
    <source>
        <dbReference type="RuleBase" id="RU369029"/>
    </source>
</evidence>
<dbReference type="PANTHER" id="PTHR31413">
    <property type="entry name" value="AFP HOMOLOG 2"/>
    <property type="match status" value="1"/>
</dbReference>
<feature type="compositionally biased region" description="Basic and acidic residues" evidence="5">
    <location>
        <begin position="122"/>
        <end position="135"/>
    </location>
</feature>
<dbReference type="Pfam" id="PF16135">
    <property type="entry name" value="TDBD"/>
    <property type="match status" value="1"/>
</dbReference>
<sequence>MGEANENRNRSSSSRSSRAMESLSLDISRYPRDLLQRFMSSDAQQHQTATSEGEETEEIELNLGLSLGGRFGVDKSSKKLTRSSSIAGSIPLLRDHDALSTPPASYPLLTRASSLPTETEEEWRKRKEMQSLRRMEAKRRRSEKQKNLRGELNLEEVKLNKENWVLTWASKQSGVVNRCNNLAGQQQQASQGSAESLGGSSSGLSEMGSKPVQGTIFFLRKNLNLLVSDLFVFRVFLGSFWIGLDWVALLFGVILLVDFGLEAVVLDRPVLLFGLDAKSWMFIFSNQYNSYSTSLSKRQDGPRFPWKVMRQSGVAIRWEFSQIRRLLILVVLVTNHPRNCFYCHRSSGGGEARSPQERGSQEDLSSSGTKKNENECRASRTEIESFFKKLDSAENIGREIGTNAMEDMPCVFTKGDGPDGRSVDGILYKYGKGEEVRIMCVCHGSFLSPAEFVKHAGGSDVDHPLRHIVVNPSGPSFV</sequence>
<feature type="region of interest" description="Disordered" evidence="5">
    <location>
        <begin position="105"/>
        <end position="144"/>
    </location>
</feature>
<dbReference type="InterPro" id="IPR032308">
    <property type="entry name" value="TDBD"/>
</dbReference>
<organism evidence="9 10">
    <name type="scientific">Salix brachista</name>
    <dbReference type="NCBI Taxonomy" id="2182728"/>
    <lineage>
        <taxon>Eukaryota</taxon>
        <taxon>Viridiplantae</taxon>
        <taxon>Streptophyta</taxon>
        <taxon>Embryophyta</taxon>
        <taxon>Tracheophyta</taxon>
        <taxon>Spermatophyta</taxon>
        <taxon>Magnoliopsida</taxon>
        <taxon>eudicotyledons</taxon>
        <taxon>Gunneridae</taxon>
        <taxon>Pentapetalae</taxon>
        <taxon>rosids</taxon>
        <taxon>fabids</taxon>
        <taxon>Malpighiales</taxon>
        <taxon>Salicaceae</taxon>
        <taxon>Saliceae</taxon>
        <taxon>Salix</taxon>
    </lineage>
</organism>
<feature type="compositionally biased region" description="Low complexity" evidence="5">
    <location>
        <begin position="10"/>
        <end position="23"/>
    </location>
</feature>
<gene>
    <name evidence="9" type="ORF">DKX38_012693</name>
</gene>
<comment type="caution">
    <text evidence="9">The sequence shown here is derived from an EMBL/GenBank/DDBJ whole genome shotgun (WGS) entry which is preliminary data.</text>
</comment>
<keyword evidence="6" id="KW-1133">Transmembrane helix</keyword>
<dbReference type="Proteomes" id="UP000326939">
    <property type="component" value="Chromosome 8"/>
</dbReference>
<dbReference type="Pfam" id="PF16136">
    <property type="entry name" value="NLS_NINJA_AFP"/>
    <property type="match status" value="1"/>
</dbReference>
<proteinExistence type="inferred from homology"/>
<evidence type="ECO:0000259" key="7">
    <source>
        <dbReference type="Pfam" id="PF07897"/>
    </source>
</evidence>
<dbReference type="GO" id="GO:0007165">
    <property type="term" value="P:signal transduction"/>
    <property type="evidence" value="ECO:0007669"/>
    <property type="project" value="InterPro"/>
</dbReference>